<dbReference type="Proteomes" id="UP000002287">
    <property type="component" value="Chromosome 2"/>
</dbReference>
<dbReference type="SUPFAM" id="SSF53474">
    <property type="entry name" value="alpha/beta-Hydrolases"/>
    <property type="match status" value="1"/>
</dbReference>
<gene>
    <name evidence="2" type="ordered locus">Bcep1808_5163</name>
</gene>
<proteinExistence type="predicted"/>
<dbReference type="GO" id="GO:0016787">
    <property type="term" value="F:hydrolase activity"/>
    <property type="evidence" value="ECO:0007669"/>
    <property type="project" value="UniProtKB-KW"/>
</dbReference>
<dbReference type="AlphaFoldDB" id="A4JPB1"/>
<accession>A4JPB1</accession>
<dbReference type="KEGG" id="bvi:Bcep1808_5163"/>
<dbReference type="eggNOG" id="COG0596">
    <property type="taxonomic scope" value="Bacteria"/>
</dbReference>
<evidence type="ECO:0000313" key="2">
    <source>
        <dbReference type="EMBL" id="ABO58114.1"/>
    </source>
</evidence>
<dbReference type="InterPro" id="IPR000073">
    <property type="entry name" value="AB_hydrolase_1"/>
</dbReference>
<dbReference type="HOGENOM" id="CLU_999932_0_0_4"/>
<feature type="domain" description="AB hydrolase-1" evidence="1">
    <location>
        <begin position="82"/>
        <end position="265"/>
    </location>
</feature>
<dbReference type="Gene3D" id="3.40.50.1820">
    <property type="entry name" value="alpha/beta hydrolase"/>
    <property type="match status" value="1"/>
</dbReference>
<keyword evidence="2" id="KW-0378">Hydrolase</keyword>
<dbReference type="EMBL" id="CP000615">
    <property type="protein sequence ID" value="ABO58114.1"/>
    <property type="molecule type" value="Genomic_DNA"/>
</dbReference>
<evidence type="ECO:0000313" key="3">
    <source>
        <dbReference type="Proteomes" id="UP000002287"/>
    </source>
</evidence>
<dbReference type="Pfam" id="PF00561">
    <property type="entry name" value="Abhydrolase_1"/>
    <property type="match status" value="1"/>
</dbReference>
<sequence>MHPVSTKTLSMYESFITASDGKQLRVLHGDWLETRPFLTLILPFGLRVDAARTLFALLASEFNVLTWQGRSLCDRPLAPHESGMTPEAHVRDMCSVLDAFDVRKTDVVGFCSGAGIALVAATIEGHRIDRLALVCGEYMLSPTVCPQSNFQREVDSLLPLAAQSLNHAAALCEKLTASRVRAPAKTEFDEEVLVPFSSAARLHRHGLNYLTYRGTDFMALAGSVPHPTRLISTDRDEQVSAASSRVIAALLRNAEQHVVVPGDHYEILRGRNAVNDSIVEFLGGRGAA</sequence>
<name>A4JPB1_BURVG</name>
<reference evidence="3" key="1">
    <citation type="submission" date="2007-03" db="EMBL/GenBank/DDBJ databases">
        <title>Complete sequence of chromosome 2 of Burkholderia vietnamiensis G4.</title>
        <authorList>
            <consortium name="US DOE Joint Genome Institute"/>
            <person name="Copeland A."/>
            <person name="Lucas S."/>
            <person name="Lapidus A."/>
            <person name="Barry K."/>
            <person name="Detter J.C."/>
            <person name="Glavina del Rio T."/>
            <person name="Hammon N."/>
            <person name="Israni S."/>
            <person name="Dalin E."/>
            <person name="Tice H."/>
            <person name="Pitluck S."/>
            <person name="Chain P."/>
            <person name="Malfatti S."/>
            <person name="Shin M."/>
            <person name="Vergez L."/>
            <person name="Schmutz J."/>
            <person name="Larimer F."/>
            <person name="Land M."/>
            <person name="Hauser L."/>
            <person name="Kyrpides N."/>
            <person name="Tiedje J."/>
            <person name="Richardson P."/>
        </authorList>
    </citation>
    <scope>NUCLEOTIDE SEQUENCE [LARGE SCALE GENOMIC DNA]</scope>
    <source>
        <strain evidence="3">G4 / LMG 22486</strain>
    </source>
</reference>
<protein>
    <submittedName>
        <fullName evidence="2">Alpha/beta hydrolase fold protein</fullName>
    </submittedName>
</protein>
<organism evidence="2 3">
    <name type="scientific">Burkholderia vietnamiensis (strain G4 / LMG 22486)</name>
    <name type="common">Burkholderia cepacia (strain R1808)</name>
    <dbReference type="NCBI Taxonomy" id="269482"/>
    <lineage>
        <taxon>Bacteria</taxon>
        <taxon>Pseudomonadati</taxon>
        <taxon>Pseudomonadota</taxon>
        <taxon>Betaproteobacteria</taxon>
        <taxon>Burkholderiales</taxon>
        <taxon>Burkholderiaceae</taxon>
        <taxon>Burkholderia</taxon>
        <taxon>Burkholderia cepacia complex</taxon>
    </lineage>
</organism>
<dbReference type="InterPro" id="IPR029058">
    <property type="entry name" value="AB_hydrolase_fold"/>
</dbReference>
<evidence type="ECO:0000259" key="1">
    <source>
        <dbReference type="Pfam" id="PF00561"/>
    </source>
</evidence>